<feature type="non-terminal residue" evidence="2">
    <location>
        <position position="134"/>
    </location>
</feature>
<evidence type="ECO:0000313" key="2">
    <source>
        <dbReference type="EMBL" id="EGV64450.1"/>
    </source>
</evidence>
<dbReference type="Gene3D" id="2.60.120.1560">
    <property type="match status" value="1"/>
</dbReference>
<proteinExistence type="predicted"/>
<dbReference type="HOGENOM" id="CLU_1901167_0_0_1"/>
<dbReference type="Pfam" id="PF10528">
    <property type="entry name" value="GLEYA"/>
    <property type="match status" value="1"/>
</dbReference>
<name>G3B2Y3_CANTC</name>
<evidence type="ECO:0000313" key="3">
    <source>
        <dbReference type="Proteomes" id="UP000000707"/>
    </source>
</evidence>
<dbReference type="EMBL" id="GL996517">
    <property type="protein sequence ID" value="EGV64450.1"/>
    <property type="molecule type" value="Genomic_DNA"/>
</dbReference>
<dbReference type="Proteomes" id="UP000000707">
    <property type="component" value="Unassembled WGS sequence"/>
</dbReference>
<gene>
    <name evidence="2" type="ORF">CANTEDRAFT_104536</name>
</gene>
<dbReference type="PROSITE" id="PS51820">
    <property type="entry name" value="PA14"/>
    <property type="match status" value="1"/>
</dbReference>
<feature type="domain" description="PA14" evidence="1">
    <location>
        <begin position="1"/>
        <end position="134"/>
    </location>
</feature>
<sequence>MSGISVGDFANVYGRNTPVDYFGLRLTGYLLATETGTYTIQFTKADNEASLSLGGYTDTLDCCSSSSNLPVEGSVYAHLLDTSGAVNTTVITVSLVAGEYYPVKIMYYQAGPGVASLELSIKYPDGDTHTDDIS</sequence>
<accession>G3B2Y3</accession>
<dbReference type="eggNOG" id="ENOG502SQPX">
    <property type="taxonomic scope" value="Eukaryota"/>
</dbReference>
<reference evidence="2 3" key="1">
    <citation type="journal article" date="2011" name="Proc. Natl. Acad. Sci. U.S.A.">
        <title>Comparative genomics of xylose-fermenting fungi for enhanced biofuel production.</title>
        <authorList>
            <person name="Wohlbach D.J."/>
            <person name="Kuo A."/>
            <person name="Sato T.K."/>
            <person name="Potts K.M."/>
            <person name="Salamov A.A."/>
            <person name="LaButti K.M."/>
            <person name="Sun H."/>
            <person name="Clum A."/>
            <person name="Pangilinan J.L."/>
            <person name="Lindquist E.A."/>
            <person name="Lucas S."/>
            <person name="Lapidus A."/>
            <person name="Jin M."/>
            <person name="Gunawan C."/>
            <person name="Balan V."/>
            <person name="Dale B.E."/>
            <person name="Jeffries T.W."/>
            <person name="Zinkel R."/>
            <person name="Barry K.W."/>
            <person name="Grigoriev I.V."/>
            <person name="Gasch A.P."/>
        </authorList>
    </citation>
    <scope>NUCLEOTIDE SEQUENCE [LARGE SCALE GENOMIC DNA]</scope>
    <source>
        <strain evidence="3">ATCC 10573 / BCRC 21748 / CBS 615 / JCM 9827 / NBRC 10315 / NRRL Y-1498 / VKM Y-70</strain>
    </source>
</reference>
<organism evidence="3">
    <name type="scientific">Candida tenuis (strain ATCC 10573 / BCRC 21748 / CBS 615 / JCM 9827 / NBRC 10315 / NRRL Y-1498 / VKM Y-70)</name>
    <name type="common">Yeast</name>
    <name type="synonym">Yamadazyma tenuis</name>
    <dbReference type="NCBI Taxonomy" id="590646"/>
    <lineage>
        <taxon>Eukaryota</taxon>
        <taxon>Fungi</taxon>
        <taxon>Dikarya</taxon>
        <taxon>Ascomycota</taxon>
        <taxon>Saccharomycotina</taxon>
        <taxon>Pichiomycetes</taxon>
        <taxon>Debaryomycetaceae</taxon>
        <taxon>Yamadazyma</taxon>
    </lineage>
</organism>
<dbReference type="InterPro" id="IPR018871">
    <property type="entry name" value="GLEYA_adhesin_domain"/>
</dbReference>
<dbReference type="SUPFAM" id="SSF56988">
    <property type="entry name" value="Anthrax protective antigen"/>
    <property type="match status" value="1"/>
</dbReference>
<dbReference type="OrthoDB" id="3996163at2759"/>
<evidence type="ECO:0000259" key="1">
    <source>
        <dbReference type="PROSITE" id="PS51820"/>
    </source>
</evidence>
<dbReference type="AlphaFoldDB" id="G3B2Y3"/>
<dbReference type="InterPro" id="IPR037524">
    <property type="entry name" value="PA14/GLEYA"/>
</dbReference>
<keyword evidence="3" id="KW-1185">Reference proteome</keyword>
<protein>
    <recommendedName>
        <fullName evidence="1">PA14 domain-containing protein</fullName>
    </recommendedName>
</protein>